<evidence type="ECO:0000313" key="1">
    <source>
        <dbReference type="EMBL" id="KAF7433610.1"/>
    </source>
</evidence>
<accession>A0A8H6ZXC5</accession>
<gene>
    <name evidence="1" type="ORF">PC9H_005571</name>
</gene>
<dbReference type="RefSeq" id="XP_036633637.1">
    <property type="nucleotide sequence ID" value="XM_036775135.1"/>
</dbReference>
<evidence type="ECO:0000313" key="2">
    <source>
        <dbReference type="Proteomes" id="UP000623687"/>
    </source>
</evidence>
<organism evidence="1 2">
    <name type="scientific">Pleurotus ostreatus</name>
    <name type="common">Oyster mushroom</name>
    <name type="synonym">White-rot fungus</name>
    <dbReference type="NCBI Taxonomy" id="5322"/>
    <lineage>
        <taxon>Eukaryota</taxon>
        <taxon>Fungi</taxon>
        <taxon>Dikarya</taxon>
        <taxon>Basidiomycota</taxon>
        <taxon>Agaricomycotina</taxon>
        <taxon>Agaricomycetes</taxon>
        <taxon>Agaricomycetidae</taxon>
        <taxon>Agaricales</taxon>
        <taxon>Pleurotineae</taxon>
        <taxon>Pleurotaceae</taxon>
        <taxon>Pleurotus</taxon>
    </lineage>
</organism>
<proteinExistence type="predicted"/>
<reference evidence="1" key="1">
    <citation type="submission" date="2019-07" db="EMBL/GenBank/DDBJ databases">
        <authorList>
            <person name="Palmer J.M."/>
        </authorList>
    </citation>
    <scope>NUCLEOTIDE SEQUENCE</scope>
    <source>
        <strain evidence="1">PC9</strain>
    </source>
</reference>
<name>A0A8H6ZXC5_PLEOS</name>
<dbReference type="EMBL" id="JACETU010000003">
    <property type="protein sequence ID" value="KAF7433610.1"/>
    <property type="molecule type" value="Genomic_DNA"/>
</dbReference>
<dbReference type="VEuPathDB" id="FungiDB:PC9H_005571"/>
<dbReference type="AlphaFoldDB" id="A0A8H6ZXC5"/>
<dbReference type="GeneID" id="59375389"/>
<dbReference type="OrthoDB" id="3258324at2759"/>
<sequence length="565" mass="63898">MSHTLDSNIQRLKQRLDRFLVGLSRRKYGQRRSEPPSPTVSRVLPGLPLELWTLILRHACTSLSIPDPLDTSQPISFLTPTHLHRSHYAASMRQKCNFSLVSKRWHSFTQEVLYEFVWISCAAQAKALALTLLSQACQYAPLNPTKEVMIGCQSGRYIRRLHIETSTLERCDPTDLRTILDYSPQLLIYSDQRSIRRSLYASTAEKYSDHYSSPQKLLSALAHPNNNLRRLSWTNYDDASFHLHMSPTLRSTSANLEFLELTFVSANPPHRFPPSIGLPAHLSGDLDPSAHALALPNLRSLKVTLDNDAFSVLSTWSMPRLVNLSVVSADFSYAGEGFAQFFRVHGSILNQLELGHSSSSIEEHWLTSPAFPLLPNNPNSQNHNLSASIPLAKWCPNLTQFVCSADAEWNWRTPDWIAPHILLPAHPTLEFIGIRDIDLRMLSDLEVVPDRIHRDLTNETPFFRLKGQIETLLGLPQGLPTASSKPFPGLKYVRDMSLGSHLMRMGRSDVEGPELRVVKFWENILESCKGQDVWLEDCYGVNVTRRDLGKVKMHARGHPVTCHIS</sequence>
<comment type="caution">
    <text evidence="1">The sequence shown here is derived from an EMBL/GenBank/DDBJ whole genome shotgun (WGS) entry which is preliminary data.</text>
</comment>
<keyword evidence="2" id="KW-1185">Reference proteome</keyword>
<dbReference type="Proteomes" id="UP000623687">
    <property type="component" value="Unassembled WGS sequence"/>
</dbReference>
<protein>
    <recommendedName>
        <fullName evidence="3">F-box domain-containing protein</fullName>
    </recommendedName>
</protein>
<evidence type="ECO:0008006" key="3">
    <source>
        <dbReference type="Google" id="ProtNLM"/>
    </source>
</evidence>